<reference evidence="4" key="1">
    <citation type="journal article" date="2014" name="Int. J. Syst. Evol. Microbiol.">
        <title>Complete genome sequence of Corynebacterium casei LMG S-19264T (=DSM 44701T), isolated from a smear-ripened cheese.</title>
        <authorList>
            <consortium name="US DOE Joint Genome Institute (JGI-PGF)"/>
            <person name="Walter F."/>
            <person name="Albersmeier A."/>
            <person name="Kalinowski J."/>
            <person name="Ruckert C."/>
        </authorList>
    </citation>
    <scope>NUCLEOTIDE SEQUENCE</scope>
    <source>
        <strain evidence="4">CGMCC 1.12997</strain>
    </source>
</reference>
<keyword evidence="2" id="KW-0378">Hydrolase</keyword>
<dbReference type="AlphaFoldDB" id="A0A917HLH8"/>
<evidence type="ECO:0000313" key="4">
    <source>
        <dbReference type="EMBL" id="GGG82163.1"/>
    </source>
</evidence>
<reference evidence="4" key="2">
    <citation type="submission" date="2020-09" db="EMBL/GenBank/DDBJ databases">
        <authorList>
            <person name="Sun Q."/>
            <person name="Zhou Y."/>
        </authorList>
    </citation>
    <scope>NUCLEOTIDE SEQUENCE</scope>
    <source>
        <strain evidence="4">CGMCC 1.12997</strain>
    </source>
</reference>
<dbReference type="InterPro" id="IPR013830">
    <property type="entry name" value="SGNH_hydro"/>
</dbReference>
<proteinExistence type="inferred from homology"/>
<feature type="domain" description="SGNH hydrolase-type esterase" evidence="3">
    <location>
        <begin position="30"/>
        <end position="209"/>
    </location>
</feature>
<dbReference type="InterPro" id="IPR037459">
    <property type="entry name" value="RhgT-like"/>
</dbReference>
<dbReference type="PANTHER" id="PTHR43695:SF1">
    <property type="entry name" value="RHAMNOGALACTURONAN ACETYLESTERASE"/>
    <property type="match status" value="1"/>
</dbReference>
<evidence type="ECO:0000256" key="2">
    <source>
        <dbReference type="ARBA" id="ARBA00022801"/>
    </source>
</evidence>
<dbReference type="Pfam" id="PF13472">
    <property type="entry name" value="Lipase_GDSL_2"/>
    <property type="match status" value="2"/>
</dbReference>
<dbReference type="CDD" id="cd01821">
    <property type="entry name" value="Rhamnogalacturan_acetylesterase_like"/>
    <property type="match status" value="1"/>
</dbReference>
<comment type="similarity">
    <text evidence="1">Belongs to the 'GDSL' lipolytic enzyme family.</text>
</comment>
<dbReference type="Gene3D" id="3.40.50.1110">
    <property type="entry name" value="SGNH hydrolase"/>
    <property type="match status" value="2"/>
</dbReference>
<sequence length="477" mass="51825">MAQGDPPRLFDAATAAQRAPGTKVRIDLIGDSTQTNNAGYGRGFCANVTAAVDCVNMARGGASTKTFREQGLWQESLETKPDYMLIQFGHNDMETPEHLPRQTTMAEYEANLRRFVSEARAAGIKPMLVTPLTRRYFGADGKIHSDLTAYSETMKKVAAQMKVPVIDLQRDSIAYLDRVGEKAGDELAITKKDKDGKTIFDKTHLNWQGSYVFGRIVAIDMGKAVPALQQYVRPQAAILPPAGVKAMQVIRGGPVKIVLVGDSTVNAEGGWGKGFCAIVTTNVTCVNEALNGRSSKSFIDEGAWAKALADKGDYYLIQFGHNDQKKDPARATDPNTTYAANIRRYIRDVRSIGAVPVIVTSLSRRNYKDGVLVQDLTAYVNAAKRVAEEENVTVVDLNTMSVKLLEGMTQAQADEFDASGHPDAKAESKGQTKLDRTHLNAKGQALFGRMVADNLVRTQVELGPDIVGQPEAAVTGK</sequence>
<evidence type="ECO:0000259" key="3">
    <source>
        <dbReference type="Pfam" id="PF13472"/>
    </source>
</evidence>
<accession>A0A917HLH8</accession>
<protein>
    <recommendedName>
        <fullName evidence="3">SGNH hydrolase-type esterase domain-containing protein</fullName>
    </recommendedName>
</protein>
<organism evidence="4 5">
    <name type="scientific">Edaphobacter dinghuensis</name>
    <dbReference type="NCBI Taxonomy" id="1560005"/>
    <lineage>
        <taxon>Bacteria</taxon>
        <taxon>Pseudomonadati</taxon>
        <taxon>Acidobacteriota</taxon>
        <taxon>Terriglobia</taxon>
        <taxon>Terriglobales</taxon>
        <taxon>Acidobacteriaceae</taxon>
        <taxon>Edaphobacter</taxon>
    </lineage>
</organism>
<keyword evidence="5" id="KW-1185">Reference proteome</keyword>
<dbReference type="InterPro" id="IPR036514">
    <property type="entry name" value="SGNH_hydro_sf"/>
</dbReference>
<dbReference type="SUPFAM" id="SSF52266">
    <property type="entry name" value="SGNH hydrolase"/>
    <property type="match status" value="2"/>
</dbReference>
<dbReference type="GO" id="GO:0016788">
    <property type="term" value="F:hydrolase activity, acting on ester bonds"/>
    <property type="evidence" value="ECO:0007669"/>
    <property type="project" value="UniProtKB-ARBA"/>
</dbReference>
<dbReference type="EMBL" id="BMGT01000003">
    <property type="protein sequence ID" value="GGG82163.1"/>
    <property type="molecule type" value="Genomic_DNA"/>
</dbReference>
<dbReference type="PANTHER" id="PTHR43695">
    <property type="entry name" value="PUTATIVE (AFU_ORTHOLOGUE AFUA_2G17250)-RELATED"/>
    <property type="match status" value="1"/>
</dbReference>
<name>A0A917HLH8_9BACT</name>
<comment type="caution">
    <text evidence="4">The sequence shown here is derived from an EMBL/GenBank/DDBJ whole genome shotgun (WGS) entry which is preliminary data.</text>
</comment>
<evidence type="ECO:0000313" key="5">
    <source>
        <dbReference type="Proteomes" id="UP000647241"/>
    </source>
</evidence>
<evidence type="ECO:0000256" key="1">
    <source>
        <dbReference type="ARBA" id="ARBA00008668"/>
    </source>
</evidence>
<feature type="domain" description="SGNH hydrolase-type esterase" evidence="3">
    <location>
        <begin position="261"/>
        <end position="446"/>
    </location>
</feature>
<gene>
    <name evidence="4" type="ORF">GCM10011585_27130</name>
</gene>
<dbReference type="Proteomes" id="UP000647241">
    <property type="component" value="Unassembled WGS sequence"/>
</dbReference>